<evidence type="ECO:0000313" key="3">
    <source>
        <dbReference type="Proteomes" id="UP000449906"/>
    </source>
</evidence>
<comment type="caution">
    <text evidence="2">The sequence shown here is derived from an EMBL/GenBank/DDBJ whole genome shotgun (WGS) entry which is preliminary data.</text>
</comment>
<gene>
    <name evidence="2" type="ORF">F9L07_19715</name>
</gene>
<feature type="compositionally biased region" description="Pro residues" evidence="1">
    <location>
        <begin position="153"/>
        <end position="168"/>
    </location>
</feature>
<evidence type="ECO:0000256" key="1">
    <source>
        <dbReference type="SAM" id="MobiDB-lite"/>
    </source>
</evidence>
<reference evidence="2 3" key="1">
    <citation type="submission" date="2019-09" db="EMBL/GenBank/DDBJ databases">
        <title>Pimelobacter sp. isolated from Paulinella.</title>
        <authorList>
            <person name="Jeong S.E."/>
        </authorList>
    </citation>
    <scope>NUCLEOTIDE SEQUENCE [LARGE SCALE GENOMIC DNA]</scope>
    <source>
        <strain evidence="2 3">Pch-N</strain>
    </source>
</reference>
<dbReference type="Proteomes" id="UP000449906">
    <property type="component" value="Unassembled WGS sequence"/>
</dbReference>
<organism evidence="2 3">
    <name type="scientific">Nocardioides simplex</name>
    <name type="common">Arthrobacter simplex</name>
    <dbReference type="NCBI Taxonomy" id="2045"/>
    <lineage>
        <taxon>Bacteria</taxon>
        <taxon>Bacillati</taxon>
        <taxon>Actinomycetota</taxon>
        <taxon>Actinomycetes</taxon>
        <taxon>Propionibacteriales</taxon>
        <taxon>Nocardioidaceae</taxon>
        <taxon>Pimelobacter</taxon>
    </lineage>
</organism>
<accession>A0A7J5DVF8</accession>
<dbReference type="PANTHER" id="PTHR24637:SF421">
    <property type="entry name" value="CUTICLE COLLAGEN DPY-2"/>
    <property type="match status" value="1"/>
</dbReference>
<feature type="compositionally biased region" description="Low complexity" evidence="1">
    <location>
        <begin position="135"/>
        <end position="145"/>
    </location>
</feature>
<feature type="region of interest" description="Disordered" evidence="1">
    <location>
        <begin position="80"/>
        <end position="191"/>
    </location>
</feature>
<evidence type="ECO:0000313" key="2">
    <source>
        <dbReference type="EMBL" id="KAB2809271.1"/>
    </source>
</evidence>
<protein>
    <submittedName>
        <fullName evidence="2">Collagen-like protein</fullName>
    </submittedName>
</protein>
<dbReference type="EMBL" id="WBVM01000002">
    <property type="protein sequence ID" value="KAB2809271.1"/>
    <property type="molecule type" value="Genomic_DNA"/>
</dbReference>
<dbReference type="Pfam" id="PF01391">
    <property type="entry name" value="Collagen"/>
    <property type="match status" value="1"/>
</dbReference>
<proteinExistence type="predicted"/>
<name>A0A7J5DVF8_NOCSI</name>
<dbReference type="PANTHER" id="PTHR24637">
    <property type="entry name" value="COLLAGEN"/>
    <property type="match status" value="1"/>
</dbReference>
<dbReference type="AlphaFoldDB" id="A0A7J5DVF8"/>
<sequence>MITMPASSRRKAVAAYTIWGAVAIFALSLLVGSVVAVVRQSGDIRRLEEKVAVSKTDRADLRDQLGQVKASAEENARRCAGAEGCSPAPIPGTPGTPGAPGLPGVQGPVGPTGPQGPRGPKGDTGSAGVDGETGTPGSAGSAGADGAKGDPGPQGPAGPAGPPGPPGTAQPGTYTCPDGEYQRGFSVNSDGSVNLICAPVAQLPPGGNP</sequence>
<keyword evidence="2" id="KW-0176">Collagen</keyword>
<dbReference type="InterPro" id="IPR008160">
    <property type="entry name" value="Collagen"/>
</dbReference>